<keyword evidence="5" id="KW-1185">Reference proteome</keyword>
<dbReference type="Pfam" id="PF01668">
    <property type="entry name" value="SmpB"/>
    <property type="match status" value="1"/>
</dbReference>
<accession>A0A0R1VD10</accession>
<dbReference type="Gene3D" id="2.40.280.10">
    <property type="match status" value="1"/>
</dbReference>
<dbReference type="PATRIC" id="fig|1423749.3.peg.355"/>
<dbReference type="InterPro" id="IPR020081">
    <property type="entry name" value="SsrA-bd_prot_CS"/>
</dbReference>
<gene>
    <name evidence="3" type="primary">smpB</name>
    <name evidence="4" type="ORF">FC60_GL000354</name>
</gene>
<dbReference type="HAMAP" id="MF_00023">
    <property type="entry name" value="SmpB"/>
    <property type="match status" value="1"/>
</dbReference>
<comment type="similarity">
    <text evidence="3">Belongs to the SmpB family.</text>
</comment>
<dbReference type="PANTHER" id="PTHR30308">
    <property type="entry name" value="TMRNA-BINDING COMPONENT OF TRANS-TRANSLATION TAGGING COMPLEX"/>
    <property type="match status" value="1"/>
</dbReference>
<dbReference type="CDD" id="cd09294">
    <property type="entry name" value="SmpB"/>
    <property type="match status" value="1"/>
</dbReference>
<reference evidence="4 5" key="1">
    <citation type="journal article" date="2015" name="Genome Announc.">
        <title>Expanding the biotechnology potential of lactobacilli through comparative genomics of 213 strains and associated genera.</title>
        <authorList>
            <person name="Sun Z."/>
            <person name="Harris H.M."/>
            <person name="McCann A."/>
            <person name="Guo C."/>
            <person name="Argimon S."/>
            <person name="Zhang W."/>
            <person name="Yang X."/>
            <person name="Jeffery I.B."/>
            <person name="Cooney J.C."/>
            <person name="Kagawa T.F."/>
            <person name="Liu W."/>
            <person name="Song Y."/>
            <person name="Salvetti E."/>
            <person name="Wrobel A."/>
            <person name="Rasinkangas P."/>
            <person name="Parkhill J."/>
            <person name="Rea M.C."/>
            <person name="O'Sullivan O."/>
            <person name="Ritari J."/>
            <person name="Douillard F.P."/>
            <person name="Paul Ross R."/>
            <person name="Yang R."/>
            <person name="Briner A.E."/>
            <person name="Felis G.E."/>
            <person name="de Vos W.M."/>
            <person name="Barrangou R."/>
            <person name="Klaenhammer T.R."/>
            <person name="Caufield P.W."/>
            <person name="Cui Y."/>
            <person name="Zhang H."/>
            <person name="O'Toole P.W."/>
        </authorList>
    </citation>
    <scope>NUCLEOTIDE SEQUENCE [LARGE SCALE GENOMIC DNA]</scope>
    <source>
        <strain evidence="4 5">DSM 16045</strain>
    </source>
</reference>
<dbReference type="EMBL" id="AZFN01000013">
    <property type="protein sequence ID" value="KRM01995.1"/>
    <property type="molecule type" value="Genomic_DNA"/>
</dbReference>
<dbReference type="GO" id="GO:0003723">
    <property type="term" value="F:RNA binding"/>
    <property type="evidence" value="ECO:0007669"/>
    <property type="project" value="UniProtKB-UniRule"/>
</dbReference>
<comment type="function">
    <text evidence="3">Required for rescue of stalled ribosomes mediated by trans-translation. Binds to transfer-messenger RNA (tmRNA), required for stable association of tmRNA with ribosomes. tmRNA and SmpB together mimic tRNA shape, replacing the anticodon stem-loop with SmpB. tmRNA is encoded by the ssrA gene; the 2 termini fold to resemble tRNA(Ala) and it encodes a 'tag peptide', a short internal open reading frame. During trans-translation Ala-aminoacylated tmRNA acts like a tRNA, entering the A-site of stalled ribosomes, displacing the stalled mRNA. The ribosome then switches to translate the ORF on the tmRNA; the nascent peptide is terminated with the 'tag peptide' encoded by the tmRNA and targeted for degradation. The ribosome is freed to recommence translation, which seems to be the essential function of trans-translation.</text>
</comment>
<dbReference type="InterPro" id="IPR023620">
    <property type="entry name" value="SmpB"/>
</dbReference>
<dbReference type="GO" id="GO:0070929">
    <property type="term" value="P:trans-translation"/>
    <property type="evidence" value="ECO:0007669"/>
    <property type="project" value="UniProtKB-UniRule"/>
</dbReference>
<dbReference type="GO" id="GO:0070930">
    <property type="term" value="P:trans-translation-dependent protein tagging"/>
    <property type="evidence" value="ECO:0007669"/>
    <property type="project" value="TreeGrafter"/>
</dbReference>
<evidence type="ECO:0000256" key="3">
    <source>
        <dbReference type="HAMAP-Rule" id="MF_00023"/>
    </source>
</evidence>
<dbReference type="SUPFAM" id="SSF74982">
    <property type="entry name" value="Small protein B (SmpB)"/>
    <property type="match status" value="1"/>
</dbReference>
<dbReference type="PROSITE" id="PS01317">
    <property type="entry name" value="SSRP"/>
    <property type="match status" value="1"/>
</dbReference>
<evidence type="ECO:0000256" key="2">
    <source>
        <dbReference type="ARBA" id="ARBA00022884"/>
    </source>
</evidence>
<dbReference type="NCBIfam" id="NF003843">
    <property type="entry name" value="PRK05422.1"/>
    <property type="match status" value="1"/>
</dbReference>
<keyword evidence="2 3" id="KW-0694">RNA-binding</keyword>
<name>A0A0R1VD10_9LACO</name>
<comment type="caution">
    <text evidence="4">The sequence shown here is derived from an EMBL/GenBank/DDBJ whole genome shotgun (WGS) entry which is preliminary data.</text>
</comment>
<evidence type="ECO:0000256" key="1">
    <source>
        <dbReference type="ARBA" id="ARBA00022490"/>
    </source>
</evidence>
<dbReference type="AlphaFoldDB" id="A0A0R1VD10"/>
<protein>
    <recommendedName>
        <fullName evidence="3">SsrA-binding protein</fullName>
    </recommendedName>
    <alternativeName>
        <fullName evidence="3">Small protein B</fullName>
    </alternativeName>
</protein>
<keyword evidence="1 3" id="KW-0963">Cytoplasm</keyword>
<dbReference type="InterPro" id="IPR000037">
    <property type="entry name" value="SsrA-bd_prot"/>
</dbReference>
<comment type="subcellular location">
    <subcellularLocation>
        <location evidence="3">Cytoplasm</location>
    </subcellularLocation>
    <text evidence="3">The tmRNA-SmpB complex associates with stalled 70S ribosomes.</text>
</comment>
<evidence type="ECO:0000313" key="5">
    <source>
        <dbReference type="Proteomes" id="UP000051739"/>
    </source>
</evidence>
<dbReference type="Proteomes" id="UP000051739">
    <property type="component" value="Unassembled WGS sequence"/>
</dbReference>
<proteinExistence type="inferred from homology"/>
<organism evidence="4 5">
    <name type="scientific">Limosilactobacillus gastricus DSM 16045</name>
    <dbReference type="NCBI Taxonomy" id="1423749"/>
    <lineage>
        <taxon>Bacteria</taxon>
        <taxon>Bacillati</taxon>
        <taxon>Bacillota</taxon>
        <taxon>Bacilli</taxon>
        <taxon>Lactobacillales</taxon>
        <taxon>Lactobacillaceae</taxon>
        <taxon>Limosilactobacillus</taxon>
    </lineage>
</organism>
<evidence type="ECO:0000313" key="4">
    <source>
        <dbReference type="EMBL" id="KRM01995.1"/>
    </source>
</evidence>
<sequence length="161" mass="18836">MKGVVMAKQHQSNHENLVAQNKKARHDYAVTDTYEAGLVLTGTEIKSIRDRRVNLKDGYAQFHRDELWLMNVHISEYAGGNIFNHDPLRNRKLLLHKKELKKIRGEISVKGITLVPLKMYLKHGYAKVLLGVAKGKHEYDKRNDIKKREQDRQIERVLKHY</sequence>
<dbReference type="PANTHER" id="PTHR30308:SF2">
    <property type="entry name" value="SSRA-BINDING PROTEIN"/>
    <property type="match status" value="1"/>
</dbReference>
<dbReference type="NCBIfam" id="TIGR00086">
    <property type="entry name" value="smpB"/>
    <property type="match status" value="1"/>
</dbReference>
<dbReference type="GO" id="GO:0005829">
    <property type="term" value="C:cytosol"/>
    <property type="evidence" value="ECO:0007669"/>
    <property type="project" value="TreeGrafter"/>
</dbReference>